<feature type="signal peptide" evidence="1">
    <location>
        <begin position="1"/>
        <end position="18"/>
    </location>
</feature>
<comment type="caution">
    <text evidence="2">The sequence shown here is derived from an EMBL/GenBank/DDBJ whole genome shotgun (WGS) entry which is preliminary data.</text>
</comment>
<proteinExistence type="predicted"/>
<dbReference type="EMBL" id="LKEA01000021">
    <property type="protein sequence ID" value="ROW00325.1"/>
    <property type="molecule type" value="Genomic_DNA"/>
</dbReference>
<keyword evidence="3" id="KW-1185">Reference proteome</keyword>
<accession>A0A423WAE5</accession>
<sequence>MQFTTLINLALAVTATIALPSTQGKEARNIAKRGCYTSGASWGAAKDLALEKASDACNALGKRTYTSDAPVQAACYNLEGNLKANFQVSKISSGDQYLDYGDCVDGLQKEINGCGNGGDSSYTDWRYM</sequence>
<evidence type="ECO:0000313" key="2">
    <source>
        <dbReference type="EMBL" id="ROW00325.1"/>
    </source>
</evidence>
<keyword evidence="1" id="KW-0732">Signal</keyword>
<feature type="chain" id="PRO_5019477328" description="Cyanovirin-N domain-containing protein" evidence="1">
    <location>
        <begin position="19"/>
        <end position="128"/>
    </location>
</feature>
<protein>
    <recommendedName>
        <fullName evidence="4">Cyanovirin-N domain-containing protein</fullName>
    </recommendedName>
</protein>
<evidence type="ECO:0000256" key="1">
    <source>
        <dbReference type="SAM" id="SignalP"/>
    </source>
</evidence>
<evidence type="ECO:0008006" key="4">
    <source>
        <dbReference type="Google" id="ProtNLM"/>
    </source>
</evidence>
<reference evidence="2 3" key="1">
    <citation type="submission" date="2015-09" db="EMBL/GenBank/DDBJ databases">
        <title>Host preference determinants of Valsa canker pathogens revealed by comparative genomics.</title>
        <authorList>
            <person name="Yin Z."/>
            <person name="Huang L."/>
        </authorList>
    </citation>
    <scope>NUCLEOTIDE SEQUENCE [LARGE SCALE GENOMIC DNA]</scope>
    <source>
        <strain evidence="2 3">03-1</strain>
    </source>
</reference>
<organism evidence="2 3">
    <name type="scientific">Cytospora schulzeri</name>
    <dbReference type="NCBI Taxonomy" id="448051"/>
    <lineage>
        <taxon>Eukaryota</taxon>
        <taxon>Fungi</taxon>
        <taxon>Dikarya</taxon>
        <taxon>Ascomycota</taxon>
        <taxon>Pezizomycotina</taxon>
        <taxon>Sordariomycetes</taxon>
        <taxon>Sordariomycetidae</taxon>
        <taxon>Diaporthales</taxon>
        <taxon>Cytosporaceae</taxon>
        <taxon>Cytospora</taxon>
    </lineage>
</organism>
<dbReference type="OrthoDB" id="4825549at2759"/>
<name>A0A423WAE5_9PEZI</name>
<evidence type="ECO:0000313" key="3">
    <source>
        <dbReference type="Proteomes" id="UP000283895"/>
    </source>
</evidence>
<gene>
    <name evidence="2" type="ORF">VMCG_07237</name>
</gene>
<dbReference type="Proteomes" id="UP000283895">
    <property type="component" value="Unassembled WGS sequence"/>
</dbReference>
<dbReference type="AlphaFoldDB" id="A0A423WAE5"/>